<evidence type="ECO:0000313" key="4">
    <source>
        <dbReference type="WBParaSite" id="GPLIN_000262600"/>
    </source>
</evidence>
<reference evidence="3" key="2">
    <citation type="submission" date="2014-05" db="EMBL/GenBank/DDBJ databases">
        <title>The genome and life-stage specific transcriptomes of Globodera pallida elucidate key aspects of plant parasitism by a cyst nematode.</title>
        <authorList>
            <person name="Cotton J.A."/>
            <person name="Lilley C.J."/>
            <person name="Jones L.M."/>
            <person name="Kikuchi T."/>
            <person name="Reid A.J."/>
            <person name="Thorpe P."/>
            <person name="Tsai I.J."/>
            <person name="Beasley H."/>
            <person name="Blok V."/>
            <person name="Cock P.J.A."/>
            <person name="Van den Akker S.E."/>
            <person name="Holroyd N."/>
            <person name="Hunt M."/>
            <person name="Mantelin S."/>
            <person name="Naghra H."/>
            <person name="Pain A."/>
            <person name="Palomares-Rius J.E."/>
            <person name="Zarowiecki M."/>
            <person name="Berriman M."/>
            <person name="Jones J.T."/>
            <person name="Urwin P.E."/>
        </authorList>
    </citation>
    <scope>NUCLEOTIDE SEQUENCE [LARGE SCALE GENOMIC DNA]</scope>
    <source>
        <strain evidence="3">Lindley</strain>
    </source>
</reference>
<keyword evidence="3" id="KW-1185">Reference proteome</keyword>
<feature type="transmembrane region" description="Helical" evidence="2">
    <location>
        <begin position="61"/>
        <end position="81"/>
    </location>
</feature>
<organism evidence="3 4">
    <name type="scientific">Globodera pallida</name>
    <name type="common">Potato cyst nematode worm</name>
    <name type="synonym">Heterodera pallida</name>
    <dbReference type="NCBI Taxonomy" id="36090"/>
    <lineage>
        <taxon>Eukaryota</taxon>
        <taxon>Metazoa</taxon>
        <taxon>Ecdysozoa</taxon>
        <taxon>Nematoda</taxon>
        <taxon>Chromadorea</taxon>
        <taxon>Rhabditida</taxon>
        <taxon>Tylenchina</taxon>
        <taxon>Tylenchomorpha</taxon>
        <taxon>Tylenchoidea</taxon>
        <taxon>Heteroderidae</taxon>
        <taxon>Heteroderinae</taxon>
        <taxon>Globodera</taxon>
    </lineage>
</organism>
<evidence type="ECO:0000256" key="2">
    <source>
        <dbReference type="SAM" id="Phobius"/>
    </source>
</evidence>
<dbReference type="WBParaSite" id="GPLIN_000262600">
    <property type="protein sequence ID" value="GPLIN_000262600"/>
    <property type="gene ID" value="GPLIN_000262600"/>
</dbReference>
<feature type="compositionally biased region" description="Basic and acidic residues" evidence="1">
    <location>
        <begin position="136"/>
        <end position="148"/>
    </location>
</feature>
<keyword evidence="2" id="KW-0472">Membrane</keyword>
<dbReference type="AlphaFoldDB" id="A0A183BPU0"/>
<dbReference type="Proteomes" id="UP000050741">
    <property type="component" value="Unassembled WGS sequence"/>
</dbReference>
<proteinExistence type="predicted"/>
<keyword evidence="2" id="KW-1133">Transmembrane helix</keyword>
<reference evidence="3" key="1">
    <citation type="submission" date="2013-12" db="EMBL/GenBank/DDBJ databases">
        <authorList>
            <person name="Aslett M."/>
        </authorList>
    </citation>
    <scope>NUCLEOTIDE SEQUENCE [LARGE SCALE GENOMIC DNA]</scope>
    <source>
        <strain evidence="3">Lindley</strain>
    </source>
</reference>
<feature type="transmembrane region" description="Helical" evidence="2">
    <location>
        <begin position="36"/>
        <end position="55"/>
    </location>
</feature>
<feature type="region of interest" description="Disordered" evidence="1">
    <location>
        <begin position="128"/>
        <end position="148"/>
    </location>
</feature>
<feature type="transmembrane region" description="Helical" evidence="2">
    <location>
        <begin position="6"/>
        <end position="24"/>
    </location>
</feature>
<dbReference type="InterPro" id="IPR026505">
    <property type="entry name" value="Solute_c_fam_35_mem_F3/F4"/>
</dbReference>
<dbReference type="PANTHER" id="PTHR19346">
    <property type="entry name" value="SUGAR PHOSPHATE TRANSPORTER DOMAIN-CONTAINING PROTEIN"/>
    <property type="match status" value="1"/>
</dbReference>
<sequence>MTVLGVLNLVLNTMVAVVLLQLGFDHIEWDHVPWSPLIGSALLGLVFNFLLNFGIALLDPLVVSIGMLFGMPLSACIDFLFRALPISVFFLVGSLLITISFVLIAFPIELGIRKMFCSATANNKTSAAESIEEESSSEKECEETPFHH</sequence>
<reference evidence="4" key="3">
    <citation type="submission" date="2016-06" db="UniProtKB">
        <authorList>
            <consortium name="WormBaseParasite"/>
        </authorList>
    </citation>
    <scope>IDENTIFICATION</scope>
</reference>
<evidence type="ECO:0000313" key="3">
    <source>
        <dbReference type="Proteomes" id="UP000050741"/>
    </source>
</evidence>
<accession>A0A183BPU0</accession>
<evidence type="ECO:0000256" key="1">
    <source>
        <dbReference type="SAM" id="MobiDB-lite"/>
    </source>
</evidence>
<feature type="transmembrane region" description="Helical" evidence="2">
    <location>
        <begin position="88"/>
        <end position="108"/>
    </location>
</feature>
<dbReference type="PANTHER" id="PTHR19346:SF4">
    <property type="entry name" value="SUGAR PHOSPHATE TRANSPORTER DOMAIN-CONTAINING PROTEIN"/>
    <property type="match status" value="1"/>
</dbReference>
<keyword evidence="2" id="KW-0812">Transmembrane</keyword>
<protein>
    <submittedName>
        <fullName evidence="4">Inner membrane protein</fullName>
    </submittedName>
</protein>
<name>A0A183BPU0_GLOPA</name>